<organism evidence="1 2">
    <name type="scientific">Phlebia brevispora</name>
    <dbReference type="NCBI Taxonomy" id="194682"/>
    <lineage>
        <taxon>Eukaryota</taxon>
        <taxon>Fungi</taxon>
        <taxon>Dikarya</taxon>
        <taxon>Basidiomycota</taxon>
        <taxon>Agaricomycotina</taxon>
        <taxon>Agaricomycetes</taxon>
        <taxon>Polyporales</taxon>
        <taxon>Meruliaceae</taxon>
        <taxon>Phlebia</taxon>
    </lineage>
</organism>
<sequence length="316" mass="34847">MNIVREVQDDGSPVPIFEFTANTPAKRNLLPLAKNALSKLRTTRHPDALKFLDGAETDTGVHIMTERVRPLCTALEEASSKNAQELEDWILWGLHRISIALAFINESCASTHGNVWTDSAFLSPSGEWELGGFEVLSNPKDDAAVLYTPADPPSSGWPVVEDYMRKHDDRMIKDFADDIDTLLVFAGLFSGVLTAFVAQSYQSLLPDTAQLSVNLLEKISTQLDSGTDLQRPTTTNVPASSVEPFIAPVSAVTINTLWFLSLVFSLAAALFGILAKQWLREYLQWDSVLAPPRENVLLALYSSSAEWLCSYGHFTT</sequence>
<evidence type="ECO:0000313" key="1">
    <source>
        <dbReference type="EMBL" id="KAJ3524188.1"/>
    </source>
</evidence>
<comment type="caution">
    <text evidence="1">The sequence shown here is derived from an EMBL/GenBank/DDBJ whole genome shotgun (WGS) entry which is preliminary data.</text>
</comment>
<protein>
    <submittedName>
        <fullName evidence="1">Uncharacterized protein</fullName>
    </submittedName>
</protein>
<dbReference type="Proteomes" id="UP001148662">
    <property type="component" value="Unassembled WGS sequence"/>
</dbReference>
<proteinExistence type="predicted"/>
<dbReference type="EMBL" id="JANHOG010002364">
    <property type="protein sequence ID" value="KAJ3524188.1"/>
    <property type="molecule type" value="Genomic_DNA"/>
</dbReference>
<evidence type="ECO:0000313" key="2">
    <source>
        <dbReference type="Proteomes" id="UP001148662"/>
    </source>
</evidence>
<keyword evidence="2" id="KW-1185">Reference proteome</keyword>
<reference evidence="1" key="1">
    <citation type="submission" date="2022-07" db="EMBL/GenBank/DDBJ databases">
        <title>Genome Sequence of Phlebia brevispora.</title>
        <authorList>
            <person name="Buettner E."/>
        </authorList>
    </citation>
    <scope>NUCLEOTIDE SEQUENCE</scope>
    <source>
        <strain evidence="1">MPL23</strain>
    </source>
</reference>
<name>A0ACC1RR62_9APHY</name>
<gene>
    <name evidence="1" type="ORF">NM688_g8605</name>
</gene>
<accession>A0ACC1RR62</accession>